<evidence type="ECO:0000256" key="4">
    <source>
        <dbReference type="SAM" id="MobiDB-lite"/>
    </source>
</evidence>
<accession>A0A9P1G7L9</accession>
<evidence type="ECO:0000256" key="2">
    <source>
        <dbReference type="ARBA" id="ARBA00022603"/>
    </source>
</evidence>
<dbReference type="GO" id="GO:0032259">
    <property type="term" value="P:methylation"/>
    <property type="evidence" value="ECO:0007669"/>
    <property type="project" value="UniProtKB-KW"/>
</dbReference>
<keyword evidence="2 8" id="KW-0489">Methyltransferase</keyword>
<dbReference type="GO" id="GO:0008757">
    <property type="term" value="F:S-adenosylmethionine-dependent methyltransferase activity"/>
    <property type="evidence" value="ECO:0007669"/>
    <property type="project" value="InterPro"/>
</dbReference>
<dbReference type="InterPro" id="IPR029063">
    <property type="entry name" value="SAM-dependent_MTases_sf"/>
</dbReference>
<dbReference type="EMBL" id="CAMXCT010003336">
    <property type="protein sequence ID" value="CAI4003954.1"/>
    <property type="molecule type" value="Genomic_DNA"/>
</dbReference>
<dbReference type="EMBL" id="CAMXCT020003336">
    <property type="protein sequence ID" value="CAL1157329.1"/>
    <property type="molecule type" value="Genomic_DNA"/>
</dbReference>
<evidence type="ECO:0000313" key="6">
    <source>
        <dbReference type="EMBL" id="CAI4003954.1"/>
    </source>
</evidence>
<evidence type="ECO:0000313" key="9">
    <source>
        <dbReference type="Proteomes" id="UP001152797"/>
    </source>
</evidence>
<dbReference type="Gene3D" id="3.40.50.150">
    <property type="entry name" value="Vaccinia Virus protein VP39"/>
    <property type="match status" value="1"/>
</dbReference>
<comment type="similarity">
    <text evidence="1">Belongs to the methyltransferase superfamily.</text>
</comment>
<dbReference type="SUPFAM" id="SSF53335">
    <property type="entry name" value="S-adenosyl-L-methionine-dependent methyltransferases"/>
    <property type="match status" value="1"/>
</dbReference>
<gene>
    <name evidence="6" type="ORF">C1SCF055_LOCUS29778</name>
</gene>
<keyword evidence="3" id="KW-0808">Transferase</keyword>
<keyword evidence="9" id="KW-1185">Reference proteome</keyword>
<organism evidence="6">
    <name type="scientific">Cladocopium goreaui</name>
    <dbReference type="NCBI Taxonomy" id="2562237"/>
    <lineage>
        <taxon>Eukaryota</taxon>
        <taxon>Sar</taxon>
        <taxon>Alveolata</taxon>
        <taxon>Dinophyceae</taxon>
        <taxon>Suessiales</taxon>
        <taxon>Symbiodiniaceae</taxon>
        <taxon>Cladocopium</taxon>
    </lineage>
</organism>
<evidence type="ECO:0000256" key="3">
    <source>
        <dbReference type="ARBA" id="ARBA00022679"/>
    </source>
</evidence>
<reference evidence="7" key="2">
    <citation type="submission" date="2024-04" db="EMBL/GenBank/DDBJ databases">
        <authorList>
            <person name="Chen Y."/>
            <person name="Shah S."/>
            <person name="Dougan E. K."/>
            <person name="Thang M."/>
            <person name="Chan C."/>
        </authorList>
    </citation>
    <scope>NUCLEOTIDE SEQUENCE [LARGE SCALE GENOMIC DNA]</scope>
</reference>
<dbReference type="CDD" id="cd02440">
    <property type="entry name" value="AdoMet_MTases"/>
    <property type="match status" value="1"/>
</dbReference>
<feature type="domain" description="Methyltransferase type 11" evidence="5">
    <location>
        <begin position="80"/>
        <end position="180"/>
    </location>
</feature>
<protein>
    <submittedName>
        <fullName evidence="8">Methyltransferase domain-containing protein</fullName>
    </submittedName>
</protein>
<reference evidence="6" key="1">
    <citation type="submission" date="2022-10" db="EMBL/GenBank/DDBJ databases">
        <authorList>
            <person name="Chen Y."/>
            <person name="Dougan E. K."/>
            <person name="Chan C."/>
            <person name="Rhodes N."/>
            <person name="Thang M."/>
        </authorList>
    </citation>
    <scope>NUCLEOTIDE SEQUENCE</scope>
</reference>
<dbReference type="Proteomes" id="UP001152797">
    <property type="component" value="Unassembled WGS sequence"/>
</dbReference>
<dbReference type="EMBL" id="CAMXCT030003336">
    <property type="protein sequence ID" value="CAL4791266.1"/>
    <property type="molecule type" value="Genomic_DNA"/>
</dbReference>
<evidence type="ECO:0000313" key="7">
    <source>
        <dbReference type="EMBL" id="CAL1157329.1"/>
    </source>
</evidence>
<evidence type="ECO:0000259" key="5">
    <source>
        <dbReference type="Pfam" id="PF08241"/>
    </source>
</evidence>
<feature type="compositionally biased region" description="Acidic residues" evidence="4">
    <location>
        <begin position="218"/>
        <end position="231"/>
    </location>
</feature>
<evidence type="ECO:0000256" key="1">
    <source>
        <dbReference type="ARBA" id="ARBA00008361"/>
    </source>
</evidence>
<feature type="region of interest" description="Disordered" evidence="4">
    <location>
        <begin position="211"/>
        <end position="232"/>
    </location>
</feature>
<dbReference type="Pfam" id="PF08241">
    <property type="entry name" value="Methyltransf_11"/>
    <property type="match status" value="1"/>
</dbReference>
<dbReference type="InterPro" id="IPR013216">
    <property type="entry name" value="Methyltransf_11"/>
</dbReference>
<dbReference type="OrthoDB" id="411785at2759"/>
<sequence length="258" mass="28850">MLSVGESVERGLSTTVAERSEKFSKGGLPPYGDEDLSVLYWDARHARSGAAFFDWYLDYSRLRSVFHQEFPAAETQPEILDVGFGTSEIPMRLFSDGWEFVTAVDLSAGSVRLAQQRREQKSLQFLQMDACKLNFPDHCFHAVFDKATFDTLVCSSRPNVSAQAYLSEVFRVLMPGGVFLMVTHSGPAERMPYLLQDPSRGWKVQAARIPKQSSLDGAEAEGETEEGEELQEAAATKSRAPCYWLFLCTKPTESLESH</sequence>
<evidence type="ECO:0000313" key="8">
    <source>
        <dbReference type="EMBL" id="CAL4791266.1"/>
    </source>
</evidence>
<dbReference type="InterPro" id="IPR051419">
    <property type="entry name" value="Lys/N-term_MeTrsfase_sf"/>
</dbReference>
<dbReference type="AlphaFoldDB" id="A0A9P1G7L9"/>
<dbReference type="PANTHER" id="PTHR12176">
    <property type="entry name" value="SAM-DEPENDENT METHYLTRANSFERASE SUPERFAMILY PROTEIN"/>
    <property type="match status" value="1"/>
</dbReference>
<name>A0A9P1G7L9_9DINO</name>
<comment type="caution">
    <text evidence="6">The sequence shown here is derived from an EMBL/GenBank/DDBJ whole genome shotgun (WGS) entry which is preliminary data.</text>
</comment>
<proteinExistence type="inferred from homology"/>